<sequence length="55" mass="5959">MVTAWVDVADNAVKIGLGSLLTILGGWLTLKLTQKHELKKEAAVQGLKDKEISQV</sequence>
<dbReference type="Proteomes" id="UP000255164">
    <property type="component" value="Unassembled WGS sequence"/>
</dbReference>
<feature type="transmembrane region" description="Helical" evidence="1">
    <location>
        <begin position="12"/>
        <end position="30"/>
    </location>
</feature>
<accession>A0A2X6AHX2</accession>
<evidence type="ECO:0000313" key="3">
    <source>
        <dbReference type="Proteomes" id="UP000255164"/>
    </source>
</evidence>
<organism evidence="2 3">
    <name type="scientific">Escherichia coli</name>
    <dbReference type="NCBI Taxonomy" id="562"/>
    <lineage>
        <taxon>Bacteria</taxon>
        <taxon>Pseudomonadati</taxon>
        <taxon>Pseudomonadota</taxon>
        <taxon>Gammaproteobacteria</taxon>
        <taxon>Enterobacterales</taxon>
        <taxon>Enterobacteriaceae</taxon>
        <taxon>Escherichia</taxon>
    </lineage>
</organism>
<dbReference type="AlphaFoldDB" id="A0A2X6AHX2"/>
<proteinExistence type="predicted"/>
<evidence type="ECO:0000313" key="2">
    <source>
        <dbReference type="EMBL" id="STE74516.1"/>
    </source>
</evidence>
<reference evidence="2 3" key="1">
    <citation type="submission" date="2018-06" db="EMBL/GenBank/DDBJ databases">
        <authorList>
            <consortium name="Pathogen Informatics"/>
            <person name="Doyle S."/>
        </authorList>
    </citation>
    <scope>NUCLEOTIDE SEQUENCE [LARGE SCALE GENOMIC DNA]</scope>
    <source>
        <strain evidence="2 3">NCTC10082</strain>
    </source>
</reference>
<keyword evidence="1" id="KW-1133">Transmembrane helix</keyword>
<evidence type="ECO:0008006" key="4">
    <source>
        <dbReference type="Google" id="ProtNLM"/>
    </source>
</evidence>
<evidence type="ECO:0000256" key="1">
    <source>
        <dbReference type="SAM" id="Phobius"/>
    </source>
</evidence>
<dbReference type="EMBL" id="UFZA01000006">
    <property type="protein sequence ID" value="STE74516.1"/>
    <property type="molecule type" value="Genomic_DNA"/>
</dbReference>
<gene>
    <name evidence="2" type="ORF">NCTC10082_05746</name>
</gene>
<keyword evidence="1" id="KW-0812">Transmembrane</keyword>
<name>A0A2X6AHX2_ECOLX</name>
<protein>
    <recommendedName>
        <fullName evidence="4">Holin</fullName>
    </recommendedName>
</protein>
<dbReference type="RefSeq" id="WP_001372210.1">
    <property type="nucleotide sequence ID" value="NZ_BHZL01000107.1"/>
</dbReference>
<keyword evidence="1" id="KW-0472">Membrane</keyword>